<dbReference type="Pfam" id="PF13539">
    <property type="entry name" value="Peptidase_M15_4"/>
    <property type="match status" value="1"/>
</dbReference>
<feature type="transmembrane region" description="Helical" evidence="1">
    <location>
        <begin position="6"/>
        <end position="23"/>
    </location>
</feature>
<evidence type="ECO:0000256" key="1">
    <source>
        <dbReference type="SAM" id="Phobius"/>
    </source>
</evidence>
<keyword evidence="1" id="KW-0472">Membrane</keyword>
<keyword evidence="1" id="KW-1133">Transmembrane helix</keyword>
<organism evidence="3 4">
    <name type="scientific">Aquibacillus salsiterrae</name>
    <dbReference type="NCBI Taxonomy" id="2950439"/>
    <lineage>
        <taxon>Bacteria</taxon>
        <taxon>Bacillati</taxon>
        <taxon>Bacillota</taxon>
        <taxon>Bacilli</taxon>
        <taxon>Bacillales</taxon>
        <taxon>Bacillaceae</taxon>
        <taxon>Aquibacillus</taxon>
    </lineage>
</organism>
<dbReference type="PANTHER" id="PTHR34385">
    <property type="entry name" value="D-ALANYL-D-ALANINE CARBOXYPEPTIDASE"/>
    <property type="match status" value="1"/>
</dbReference>
<evidence type="ECO:0000313" key="4">
    <source>
        <dbReference type="Proteomes" id="UP001145069"/>
    </source>
</evidence>
<reference evidence="3" key="1">
    <citation type="submission" date="2022-06" db="EMBL/GenBank/DDBJ databases">
        <title>Aquibacillus sp. a new bacterium isolated from soil saline samples.</title>
        <authorList>
            <person name="Galisteo C."/>
            <person name="De La Haba R."/>
            <person name="Sanchez-Porro C."/>
            <person name="Ventosa A."/>
        </authorList>
    </citation>
    <scope>NUCLEOTIDE SEQUENCE</scope>
    <source>
        <strain evidence="3">3ASR75-54</strain>
    </source>
</reference>
<evidence type="ECO:0000313" key="3">
    <source>
        <dbReference type="EMBL" id="MDC3417126.1"/>
    </source>
</evidence>
<comment type="caution">
    <text evidence="3">The sequence shown here is derived from an EMBL/GenBank/DDBJ whole genome shotgun (WGS) entry which is preliminary data.</text>
</comment>
<keyword evidence="4" id="KW-1185">Reference proteome</keyword>
<dbReference type="GO" id="GO:0008233">
    <property type="term" value="F:peptidase activity"/>
    <property type="evidence" value="ECO:0007669"/>
    <property type="project" value="InterPro"/>
</dbReference>
<dbReference type="CDD" id="cd14845">
    <property type="entry name" value="L-Ala-D-Glu_peptidase_like"/>
    <property type="match status" value="1"/>
</dbReference>
<accession>A0A9X3WES9</accession>
<evidence type="ECO:0000259" key="2">
    <source>
        <dbReference type="Pfam" id="PF13539"/>
    </source>
</evidence>
<protein>
    <submittedName>
        <fullName evidence="3">M15 family metallopeptidase</fullName>
    </submittedName>
</protein>
<dbReference type="AlphaFoldDB" id="A0A9X3WES9"/>
<dbReference type="EMBL" id="JAMQKC010000006">
    <property type="protein sequence ID" value="MDC3417126.1"/>
    <property type="molecule type" value="Genomic_DNA"/>
</dbReference>
<dbReference type="RefSeq" id="WP_272446189.1">
    <property type="nucleotide sequence ID" value="NZ_JAMQKC010000006.1"/>
</dbReference>
<sequence>MKPNPILILAFFSIVLLLLFLINKEQPLNKDVQPPTELHPTVKRYRDILITQADSIGINIVITDGLRSYAEQDAIYARGRTKPGNIVTNAQAGESYHNYGLAIDFALRVGDDVIWDITYDGNQNGKSDWMEVVALAKKLGFSWGGDWQGAPDYPHLQMEFGLSIWELRRGKQPNVDKYGDPL</sequence>
<dbReference type="InterPro" id="IPR052179">
    <property type="entry name" value="DD-CPase-like"/>
</dbReference>
<name>A0A9X3WES9_9BACI</name>
<feature type="domain" description="Peptidase M15C" evidence="2">
    <location>
        <begin position="89"/>
        <end position="158"/>
    </location>
</feature>
<dbReference type="SUPFAM" id="SSF55166">
    <property type="entry name" value="Hedgehog/DD-peptidase"/>
    <property type="match status" value="1"/>
</dbReference>
<dbReference type="Proteomes" id="UP001145069">
    <property type="component" value="Unassembled WGS sequence"/>
</dbReference>
<gene>
    <name evidence="3" type="ORF">NC799_09340</name>
</gene>
<dbReference type="InterPro" id="IPR009045">
    <property type="entry name" value="Zn_M74/Hedgehog-like"/>
</dbReference>
<proteinExistence type="predicted"/>
<dbReference type="InterPro" id="IPR039561">
    <property type="entry name" value="Peptidase_M15C"/>
</dbReference>
<dbReference type="Gene3D" id="3.30.1380.10">
    <property type="match status" value="1"/>
</dbReference>
<keyword evidence="1" id="KW-0812">Transmembrane</keyword>
<dbReference type="PANTHER" id="PTHR34385:SF1">
    <property type="entry name" value="PEPTIDOGLYCAN L-ALANYL-D-GLUTAMATE ENDOPEPTIDASE CWLK"/>
    <property type="match status" value="1"/>
</dbReference>